<accession>A0A317SS37</accession>
<gene>
    <name evidence="2" type="ORF">C7212DRAFT_280439</name>
</gene>
<evidence type="ECO:0000313" key="3">
    <source>
        <dbReference type="Proteomes" id="UP000246991"/>
    </source>
</evidence>
<keyword evidence="1" id="KW-0812">Transmembrane</keyword>
<evidence type="ECO:0000256" key="1">
    <source>
        <dbReference type="SAM" id="Phobius"/>
    </source>
</evidence>
<organism evidence="2 3">
    <name type="scientific">Tuber magnatum</name>
    <name type="common">white Piedmont truffle</name>
    <dbReference type="NCBI Taxonomy" id="42249"/>
    <lineage>
        <taxon>Eukaryota</taxon>
        <taxon>Fungi</taxon>
        <taxon>Dikarya</taxon>
        <taxon>Ascomycota</taxon>
        <taxon>Pezizomycotina</taxon>
        <taxon>Pezizomycetes</taxon>
        <taxon>Pezizales</taxon>
        <taxon>Tuberaceae</taxon>
        <taxon>Tuber</taxon>
    </lineage>
</organism>
<name>A0A317SS37_9PEZI</name>
<keyword evidence="1" id="KW-1133">Transmembrane helix</keyword>
<keyword evidence="3" id="KW-1185">Reference proteome</keyword>
<sequence length="158" mass="17411">MTGVAAALVAQVTNTSLQQEYISTIHWLVPALWTSTLVFALLSVYYSFLLHHYLGGFACASDLREAFTHRGLSPALVREEERRLPSLTAAVKVWAPTYLLALAIGSYIGTIGVYWGVAWRMDLQGRGEGSRNVCLHPFTLPLVSLADDGLCRYLYSSS</sequence>
<feature type="transmembrane region" description="Helical" evidence="1">
    <location>
        <begin position="93"/>
        <end position="117"/>
    </location>
</feature>
<protein>
    <submittedName>
        <fullName evidence="2">Uncharacterized protein</fullName>
    </submittedName>
</protein>
<evidence type="ECO:0000313" key="2">
    <source>
        <dbReference type="EMBL" id="PWW75891.1"/>
    </source>
</evidence>
<dbReference type="AlphaFoldDB" id="A0A317SS37"/>
<feature type="transmembrane region" description="Helical" evidence="1">
    <location>
        <begin position="27"/>
        <end position="48"/>
    </location>
</feature>
<dbReference type="EMBL" id="PYWC01000041">
    <property type="protein sequence ID" value="PWW75891.1"/>
    <property type="molecule type" value="Genomic_DNA"/>
</dbReference>
<comment type="caution">
    <text evidence="2">The sequence shown here is derived from an EMBL/GenBank/DDBJ whole genome shotgun (WGS) entry which is preliminary data.</text>
</comment>
<dbReference type="OrthoDB" id="4941332at2759"/>
<keyword evidence="1" id="KW-0472">Membrane</keyword>
<dbReference type="STRING" id="42249.A0A317SS37"/>
<proteinExistence type="predicted"/>
<reference evidence="2 3" key="1">
    <citation type="submission" date="2018-03" db="EMBL/GenBank/DDBJ databases">
        <title>Genomes of Pezizomycetes fungi and the evolution of truffles.</title>
        <authorList>
            <person name="Murat C."/>
            <person name="Payen T."/>
            <person name="Noel B."/>
            <person name="Kuo A."/>
            <person name="Martin F.M."/>
        </authorList>
    </citation>
    <scope>NUCLEOTIDE SEQUENCE [LARGE SCALE GENOMIC DNA]</scope>
    <source>
        <strain evidence="2">091103-1</strain>
    </source>
</reference>
<dbReference type="Proteomes" id="UP000246991">
    <property type="component" value="Unassembled WGS sequence"/>
</dbReference>